<protein>
    <submittedName>
        <fullName evidence="2">Rdx family protein</fullName>
    </submittedName>
</protein>
<gene>
    <name evidence="2" type="ORF">J3U88_11100</name>
</gene>
<dbReference type="Pfam" id="PF10262">
    <property type="entry name" value="Rdx"/>
    <property type="match status" value="1"/>
</dbReference>
<organism evidence="2 3">
    <name type="scientific">Acanthopleuribacter pedis</name>
    <dbReference type="NCBI Taxonomy" id="442870"/>
    <lineage>
        <taxon>Bacteria</taxon>
        <taxon>Pseudomonadati</taxon>
        <taxon>Acidobacteriota</taxon>
        <taxon>Holophagae</taxon>
        <taxon>Acanthopleuribacterales</taxon>
        <taxon>Acanthopleuribacteraceae</taxon>
        <taxon>Acanthopleuribacter</taxon>
    </lineage>
</organism>
<dbReference type="Gene3D" id="3.40.30.10">
    <property type="entry name" value="Glutaredoxin"/>
    <property type="match status" value="1"/>
</dbReference>
<comment type="caution">
    <text evidence="2">The sequence shown here is derived from an EMBL/GenBank/DDBJ whole genome shotgun (WGS) entry which is preliminary data.</text>
</comment>
<name>A0A8J7Q4J2_9BACT</name>
<keyword evidence="1" id="KW-0676">Redox-active center</keyword>
<accession>A0A8J7Q4J2</accession>
<evidence type="ECO:0000256" key="1">
    <source>
        <dbReference type="ARBA" id="ARBA00023284"/>
    </source>
</evidence>
<sequence>MESLDSFETELEVGSAGVFDVYVDGRLIFSKHKENRFPEHDEIRQTLGI</sequence>
<reference evidence="2" key="1">
    <citation type="submission" date="2021-03" db="EMBL/GenBank/DDBJ databases">
        <authorList>
            <person name="Wang G."/>
        </authorList>
    </citation>
    <scope>NUCLEOTIDE SEQUENCE</scope>
    <source>
        <strain evidence="2">KCTC 12899</strain>
    </source>
</reference>
<dbReference type="InterPro" id="IPR036249">
    <property type="entry name" value="Thioredoxin-like_sf"/>
</dbReference>
<dbReference type="Proteomes" id="UP000664417">
    <property type="component" value="Unassembled WGS sequence"/>
</dbReference>
<proteinExistence type="predicted"/>
<dbReference type="EMBL" id="JAFREP010000008">
    <property type="protein sequence ID" value="MBO1319005.1"/>
    <property type="molecule type" value="Genomic_DNA"/>
</dbReference>
<dbReference type="InterPro" id="IPR011893">
    <property type="entry name" value="Selenoprotein_Rdx-typ"/>
</dbReference>
<dbReference type="SUPFAM" id="SSF52833">
    <property type="entry name" value="Thioredoxin-like"/>
    <property type="match status" value="1"/>
</dbReference>
<evidence type="ECO:0000313" key="3">
    <source>
        <dbReference type="Proteomes" id="UP000664417"/>
    </source>
</evidence>
<keyword evidence="3" id="KW-1185">Reference proteome</keyword>
<evidence type="ECO:0000313" key="2">
    <source>
        <dbReference type="EMBL" id="MBO1319005.1"/>
    </source>
</evidence>
<dbReference type="AlphaFoldDB" id="A0A8J7Q4J2"/>
<dbReference type="NCBIfam" id="TIGR02174">
    <property type="entry name" value="CXXU_selWTH"/>
    <property type="match status" value="1"/>
</dbReference>